<comment type="similarity">
    <text evidence="3">Belongs to the N-acetylmuramoyl-L-alanine amidase 3 family.</text>
</comment>
<dbReference type="EC" id="3.5.1.28" evidence="4"/>
<comment type="catalytic activity">
    <reaction evidence="1">
        <text>Hydrolyzes the link between N-acetylmuramoyl residues and L-amino acid residues in certain cell-wall glycopeptides.</text>
        <dbReference type="EC" id="3.5.1.28"/>
    </reaction>
</comment>
<evidence type="ECO:0000256" key="1">
    <source>
        <dbReference type="ARBA" id="ARBA00001561"/>
    </source>
</evidence>
<name>A0AB33Z320_9GAMM</name>
<dbReference type="Gene3D" id="3.40.630.40">
    <property type="entry name" value="Zn-dependent exopeptidases"/>
    <property type="match status" value="1"/>
</dbReference>
<dbReference type="RefSeq" id="WP_016390006.1">
    <property type="nucleotide sequence ID" value="NZ_KE646806.1"/>
</dbReference>
<dbReference type="PROSITE" id="PS51782">
    <property type="entry name" value="LYSM"/>
    <property type="match status" value="1"/>
</dbReference>
<accession>A0AB33Z320</accession>
<dbReference type="InterPro" id="IPR021731">
    <property type="entry name" value="AMIN_dom"/>
</dbReference>
<organism evidence="12 13">
    <name type="scientific">Cycloclasticus pugetii</name>
    <dbReference type="NCBI Taxonomy" id="34068"/>
    <lineage>
        <taxon>Bacteria</taxon>
        <taxon>Pseudomonadati</taxon>
        <taxon>Pseudomonadota</taxon>
        <taxon>Gammaproteobacteria</taxon>
        <taxon>Thiotrichales</taxon>
        <taxon>Piscirickettsiaceae</taxon>
        <taxon>Cycloclasticus</taxon>
    </lineage>
</organism>
<keyword evidence="7" id="KW-0378">Hydrolase</keyword>
<evidence type="ECO:0000256" key="5">
    <source>
        <dbReference type="ARBA" id="ARBA00022729"/>
    </source>
</evidence>
<keyword evidence="13" id="KW-1185">Reference proteome</keyword>
<dbReference type="CDD" id="cd02696">
    <property type="entry name" value="MurNAc-LAA"/>
    <property type="match status" value="1"/>
</dbReference>
<evidence type="ECO:0000256" key="7">
    <source>
        <dbReference type="ARBA" id="ARBA00022801"/>
    </source>
</evidence>
<keyword evidence="6" id="KW-0574">Periplasm</keyword>
<dbReference type="InterPro" id="IPR002508">
    <property type="entry name" value="MurNAc-LAA_cat"/>
</dbReference>
<evidence type="ECO:0000256" key="3">
    <source>
        <dbReference type="ARBA" id="ARBA00010860"/>
    </source>
</evidence>
<dbReference type="Pfam" id="PF01520">
    <property type="entry name" value="Amidase_3"/>
    <property type="match status" value="1"/>
</dbReference>
<dbReference type="Gene3D" id="3.10.350.10">
    <property type="entry name" value="LysM domain"/>
    <property type="match status" value="1"/>
</dbReference>
<protein>
    <recommendedName>
        <fullName evidence="9">N-acetylmuramoyl-L-alanine amidase AmiC</fullName>
        <ecNumber evidence="4">3.5.1.28</ecNumber>
    </recommendedName>
</protein>
<dbReference type="Pfam" id="PF01476">
    <property type="entry name" value="LysM"/>
    <property type="match status" value="1"/>
</dbReference>
<dbReference type="Pfam" id="PF11741">
    <property type="entry name" value="AMIN"/>
    <property type="match status" value="1"/>
</dbReference>
<dbReference type="SMART" id="SM00646">
    <property type="entry name" value="Ami_3"/>
    <property type="match status" value="1"/>
</dbReference>
<dbReference type="SUPFAM" id="SSF54106">
    <property type="entry name" value="LysM domain"/>
    <property type="match status" value="1"/>
</dbReference>
<comment type="caution">
    <text evidence="12">The sequence shown here is derived from an EMBL/GenBank/DDBJ whole genome shotgun (WGS) entry which is preliminary data.</text>
</comment>
<evidence type="ECO:0000313" key="13">
    <source>
        <dbReference type="Proteomes" id="UP000015462"/>
    </source>
</evidence>
<feature type="domain" description="LysM" evidence="11">
    <location>
        <begin position="402"/>
        <end position="445"/>
    </location>
</feature>
<dbReference type="SUPFAM" id="SSF53187">
    <property type="entry name" value="Zn-dependent exopeptidases"/>
    <property type="match status" value="1"/>
</dbReference>
<dbReference type="GO" id="GO:0071555">
    <property type="term" value="P:cell wall organization"/>
    <property type="evidence" value="ECO:0007669"/>
    <property type="project" value="UniProtKB-KW"/>
</dbReference>
<keyword evidence="5 10" id="KW-0732">Signal</keyword>
<evidence type="ECO:0000256" key="8">
    <source>
        <dbReference type="ARBA" id="ARBA00023316"/>
    </source>
</evidence>
<dbReference type="GO" id="GO:0009253">
    <property type="term" value="P:peptidoglycan catabolic process"/>
    <property type="evidence" value="ECO:0007669"/>
    <property type="project" value="InterPro"/>
</dbReference>
<evidence type="ECO:0000256" key="6">
    <source>
        <dbReference type="ARBA" id="ARBA00022764"/>
    </source>
</evidence>
<evidence type="ECO:0000256" key="10">
    <source>
        <dbReference type="SAM" id="SignalP"/>
    </source>
</evidence>
<evidence type="ECO:0000259" key="11">
    <source>
        <dbReference type="PROSITE" id="PS51782"/>
    </source>
</evidence>
<keyword evidence="8" id="KW-0961">Cell wall biogenesis/degradation</keyword>
<dbReference type="SMART" id="SM00257">
    <property type="entry name" value="LysM"/>
    <property type="match status" value="1"/>
</dbReference>
<dbReference type="Gene3D" id="2.60.40.3500">
    <property type="match status" value="1"/>
</dbReference>
<dbReference type="Proteomes" id="UP000015462">
    <property type="component" value="Unassembled WGS sequence"/>
</dbReference>
<dbReference type="AlphaFoldDB" id="A0AB33Z320"/>
<dbReference type="CDD" id="cd00118">
    <property type="entry name" value="LysM"/>
    <property type="match status" value="1"/>
</dbReference>
<evidence type="ECO:0000313" key="12">
    <source>
        <dbReference type="EMBL" id="EPD13609.1"/>
    </source>
</evidence>
<dbReference type="PANTHER" id="PTHR30404">
    <property type="entry name" value="N-ACETYLMURAMOYL-L-ALANINE AMIDASE"/>
    <property type="match status" value="1"/>
</dbReference>
<feature type="chain" id="PRO_5044298665" description="N-acetylmuramoyl-L-alanine amidase AmiC" evidence="10">
    <location>
        <begin position="33"/>
        <end position="447"/>
    </location>
</feature>
<comment type="subcellular location">
    <subcellularLocation>
        <location evidence="2">Periplasm</location>
    </subcellularLocation>
</comment>
<dbReference type="GO" id="GO:0008745">
    <property type="term" value="F:N-acetylmuramoyl-L-alanine amidase activity"/>
    <property type="evidence" value="ECO:0007669"/>
    <property type="project" value="UniProtKB-EC"/>
</dbReference>
<dbReference type="InterPro" id="IPR036779">
    <property type="entry name" value="LysM_dom_sf"/>
</dbReference>
<dbReference type="GO" id="GO:0030288">
    <property type="term" value="C:outer membrane-bounded periplasmic space"/>
    <property type="evidence" value="ECO:0007669"/>
    <property type="project" value="TreeGrafter"/>
</dbReference>
<dbReference type="FunFam" id="3.40.630.40:FF:000001">
    <property type="entry name" value="N-acetylmuramoyl-L-alanine amidase"/>
    <property type="match status" value="1"/>
</dbReference>
<evidence type="ECO:0000256" key="4">
    <source>
        <dbReference type="ARBA" id="ARBA00011901"/>
    </source>
</evidence>
<dbReference type="EMBL" id="ASHL01000002">
    <property type="protein sequence ID" value="EPD13609.1"/>
    <property type="molecule type" value="Genomic_DNA"/>
</dbReference>
<proteinExistence type="inferred from homology"/>
<evidence type="ECO:0000256" key="9">
    <source>
        <dbReference type="ARBA" id="ARBA00074581"/>
    </source>
</evidence>
<feature type="signal peptide" evidence="10">
    <location>
        <begin position="1"/>
        <end position="32"/>
    </location>
</feature>
<gene>
    <name evidence="12" type="ORF">L196_03711</name>
</gene>
<dbReference type="PANTHER" id="PTHR30404:SF0">
    <property type="entry name" value="N-ACETYLMURAMOYL-L-ALANINE AMIDASE AMIC"/>
    <property type="match status" value="1"/>
</dbReference>
<dbReference type="InterPro" id="IPR050695">
    <property type="entry name" value="N-acetylmuramoyl_amidase_3"/>
</dbReference>
<sequence>MKLFSNNFKLIEHVSMLMLVVFALSISTTAIAAASKKVDSLRYWTAPDHTRLVFGLSSPVVHKVFSLDNPSRLVVDLNNAKFDAVVPAFTTNHKVVNQIRQASRNKNDLRVVIDLKTAVKAKSFVLKPNDNYGHRLVVDLYPKQNAVAKPPAAVKKSVSSAQHNKWVVAIDAGHGGEDPGAQGHRGTREKEVVLAIAKKLATLVNQQPNMQAYLVRSGDYYIGLRERMEKARKAKADLFVSIHADAFKDQRARGSSVYVLSTRGASSEAARWLAKSENAADLVGGVSLDDKDGMLASVLLDLSQNHTEDASAKVASEVLKNLKGVGHVHKKQVQRAGFMVLKSPDIPSILVETAFISNKDEEAKLRSPRHQMKMANAIMKGVKTYFAHQRLPSEPTIRMAAATYKIQRGDTLSGIAQRHRVSLSSLKKANDMRSSKIKVGQVIQIPS</sequence>
<evidence type="ECO:0000256" key="2">
    <source>
        <dbReference type="ARBA" id="ARBA00004418"/>
    </source>
</evidence>
<dbReference type="InterPro" id="IPR018392">
    <property type="entry name" value="LysM"/>
</dbReference>
<reference evidence="12 13" key="1">
    <citation type="journal article" date="2013" name="Genome Announc.">
        <title>Genome Sequence of the Pyrene- and Fluoranthene-Degrading Bacterium Cycloclasticus sp. Strain PY97M.</title>
        <authorList>
            <person name="Cui Z."/>
            <person name="Xu G."/>
            <person name="Li Q."/>
            <person name="Gao W."/>
            <person name="Zheng L."/>
        </authorList>
    </citation>
    <scope>NUCLEOTIDE SEQUENCE [LARGE SCALE GENOMIC DNA]</scope>
    <source>
        <strain evidence="12 13">PY97M</strain>
    </source>
</reference>